<sequence>MVYTLGSVVNSVQYEFLVVHLSTLVEHLDSLIIRHSPFVKDRKCRSFLWSLLPTRFTPVYHSNYNKLIRSLIKNETSIICPIIRDELLSFVSI</sequence>
<protein>
    <submittedName>
        <fullName evidence="1">Uncharacterized protein</fullName>
    </submittedName>
</protein>
<evidence type="ECO:0000313" key="2">
    <source>
        <dbReference type="Proteomes" id="UP000824120"/>
    </source>
</evidence>
<organism evidence="1 2">
    <name type="scientific">Solanum commersonii</name>
    <name type="common">Commerson's wild potato</name>
    <name type="synonym">Commerson's nightshade</name>
    <dbReference type="NCBI Taxonomy" id="4109"/>
    <lineage>
        <taxon>Eukaryota</taxon>
        <taxon>Viridiplantae</taxon>
        <taxon>Streptophyta</taxon>
        <taxon>Embryophyta</taxon>
        <taxon>Tracheophyta</taxon>
        <taxon>Spermatophyta</taxon>
        <taxon>Magnoliopsida</taxon>
        <taxon>eudicotyledons</taxon>
        <taxon>Gunneridae</taxon>
        <taxon>Pentapetalae</taxon>
        <taxon>asterids</taxon>
        <taxon>lamiids</taxon>
        <taxon>Solanales</taxon>
        <taxon>Solanaceae</taxon>
        <taxon>Solanoideae</taxon>
        <taxon>Solaneae</taxon>
        <taxon>Solanum</taxon>
    </lineage>
</organism>
<name>A0A9J5WXM6_SOLCO</name>
<comment type="caution">
    <text evidence="1">The sequence shown here is derived from an EMBL/GenBank/DDBJ whole genome shotgun (WGS) entry which is preliminary data.</text>
</comment>
<dbReference type="Proteomes" id="UP000824120">
    <property type="component" value="Chromosome 10"/>
</dbReference>
<dbReference type="AlphaFoldDB" id="A0A9J5WXM6"/>
<gene>
    <name evidence="1" type="ORF">H5410_050355</name>
</gene>
<proteinExistence type="predicted"/>
<accession>A0A9J5WXM6</accession>
<reference evidence="1 2" key="1">
    <citation type="submission" date="2020-09" db="EMBL/GenBank/DDBJ databases">
        <title>De no assembly of potato wild relative species, Solanum commersonii.</title>
        <authorList>
            <person name="Cho K."/>
        </authorList>
    </citation>
    <scope>NUCLEOTIDE SEQUENCE [LARGE SCALE GENOMIC DNA]</scope>
    <source>
        <strain evidence="1">LZ3.2</strain>
        <tissue evidence="1">Leaf</tissue>
    </source>
</reference>
<feature type="non-terminal residue" evidence="1">
    <location>
        <position position="1"/>
    </location>
</feature>
<evidence type="ECO:0000313" key="1">
    <source>
        <dbReference type="EMBL" id="KAG5579728.1"/>
    </source>
</evidence>
<keyword evidence="2" id="KW-1185">Reference proteome</keyword>
<dbReference type="EMBL" id="JACXVP010000010">
    <property type="protein sequence ID" value="KAG5579728.1"/>
    <property type="molecule type" value="Genomic_DNA"/>
</dbReference>
<dbReference type="OrthoDB" id="1711518at2759"/>